<keyword evidence="4 11" id="KW-0479">Metal-binding</keyword>
<comment type="cofactor">
    <cofactor evidence="11">
        <name>Zn(2+)</name>
        <dbReference type="ChEBI" id="CHEBI:29105"/>
    </cofactor>
    <text evidence="11">Binds 2 Zn(2+) ions per subunit. It is not clear if Zn(2+) or Mg(2+) is physiologically important.</text>
</comment>
<dbReference type="PROSITE" id="PS01292">
    <property type="entry name" value="UPF0036"/>
    <property type="match status" value="1"/>
</dbReference>
<keyword evidence="5 10" id="KW-0255">Endonuclease</keyword>
<dbReference type="InterPro" id="IPR011108">
    <property type="entry name" value="RMMBL"/>
</dbReference>
<reference evidence="14" key="1">
    <citation type="journal article" date="2019" name="Int. J. Syst. Evol. Microbiol.">
        <title>The Global Catalogue of Microorganisms (GCM) 10K type strain sequencing project: providing services to taxonomists for standard genome sequencing and annotation.</title>
        <authorList>
            <consortium name="The Broad Institute Genomics Platform"/>
            <consortium name="The Broad Institute Genome Sequencing Center for Infectious Disease"/>
            <person name="Wu L."/>
            <person name="Ma J."/>
        </authorList>
    </citation>
    <scope>NUCLEOTIDE SEQUENCE [LARGE SCALE GENOMIC DNA]</scope>
    <source>
        <strain evidence="14">CGMCC 1.16305</strain>
    </source>
</reference>
<dbReference type="Pfam" id="PF07521">
    <property type="entry name" value="RMMBL"/>
    <property type="match status" value="1"/>
</dbReference>
<dbReference type="Gene3D" id="3.10.20.580">
    <property type="match status" value="1"/>
</dbReference>
<dbReference type="Pfam" id="PF17770">
    <property type="entry name" value="RNase_J_C"/>
    <property type="match status" value="1"/>
</dbReference>
<evidence type="ECO:0000313" key="14">
    <source>
        <dbReference type="Proteomes" id="UP001596505"/>
    </source>
</evidence>
<evidence type="ECO:0000313" key="13">
    <source>
        <dbReference type="EMBL" id="MFC7392603.1"/>
    </source>
</evidence>
<comment type="subcellular location">
    <subcellularLocation>
        <location evidence="10 11">Cytoplasm</location>
    </subcellularLocation>
</comment>
<dbReference type="EMBL" id="JBHTCO010000004">
    <property type="protein sequence ID" value="MFC7392603.1"/>
    <property type="molecule type" value="Genomic_DNA"/>
</dbReference>
<comment type="subunit">
    <text evidence="10">Homodimer, may be a subunit of the RNA degradosome.</text>
</comment>
<comment type="function">
    <text evidence="10">An RNase that has 5'-3' exonuclease and possibly endonuclease activity. Involved in maturation of rRNA and in some organisms also mRNA maturation and/or decay.</text>
</comment>
<evidence type="ECO:0000256" key="5">
    <source>
        <dbReference type="ARBA" id="ARBA00022759"/>
    </source>
</evidence>
<dbReference type="Gene3D" id="3.40.50.10710">
    <property type="entry name" value="Metallo-hydrolase/oxidoreductase"/>
    <property type="match status" value="1"/>
</dbReference>
<keyword evidence="1 10" id="KW-0963">Cytoplasm</keyword>
<keyword evidence="7" id="KW-0862">Zinc</keyword>
<dbReference type="Pfam" id="PF22505">
    <property type="entry name" value="RNase_J_b_CASP"/>
    <property type="match status" value="1"/>
</dbReference>
<evidence type="ECO:0000256" key="9">
    <source>
        <dbReference type="ARBA" id="ARBA00022884"/>
    </source>
</evidence>
<evidence type="ECO:0000256" key="1">
    <source>
        <dbReference type="ARBA" id="ARBA00022490"/>
    </source>
</evidence>
<evidence type="ECO:0000256" key="10">
    <source>
        <dbReference type="HAMAP-Rule" id="MF_01491"/>
    </source>
</evidence>
<dbReference type="SUPFAM" id="SSF56281">
    <property type="entry name" value="Metallo-hydrolase/oxidoreductase"/>
    <property type="match status" value="1"/>
</dbReference>
<evidence type="ECO:0000256" key="3">
    <source>
        <dbReference type="ARBA" id="ARBA00022722"/>
    </source>
</evidence>
<dbReference type="InterPro" id="IPR055132">
    <property type="entry name" value="RNase_J_b_CASP"/>
</dbReference>
<proteinExistence type="inferred from homology"/>
<dbReference type="PANTHER" id="PTHR43694">
    <property type="entry name" value="RIBONUCLEASE J"/>
    <property type="match status" value="1"/>
</dbReference>
<evidence type="ECO:0000256" key="11">
    <source>
        <dbReference type="PIRNR" id="PIRNR004803"/>
    </source>
</evidence>
<feature type="domain" description="Metallo-beta-lactamase" evidence="12">
    <location>
        <begin position="21"/>
        <end position="224"/>
    </location>
</feature>
<feature type="binding site" evidence="10">
    <location>
        <begin position="363"/>
        <end position="367"/>
    </location>
    <ligand>
        <name>substrate</name>
    </ligand>
</feature>
<keyword evidence="2 10" id="KW-0698">rRNA processing</keyword>
<keyword evidence="14" id="KW-1185">Reference proteome</keyword>
<organism evidence="13 14">
    <name type="scientific">Scopulibacillus cellulosilyticus</name>
    <dbReference type="NCBI Taxonomy" id="2665665"/>
    <lineage>
        <taxon>Bacteria</taxon>
        <taxon>Bacillati</taxon>
        <taxon>Bacillota</taxon>
        <taxon>Bacilli</taxon>
        <taxon>Bacillales</taxon>
        <taxon>Sporolactobacillaceae</taxon>
        <taxon>Scopulibacillus</taxon>
    </lineage>
</organism>
<keyword evidence="3 10" id="KW-0540">Nuclease</keyword>
<dbReference type="PANTHER" id="PTHR43694:SF4">
    <property type="entry name" value="RIBONUCLEASE J 2"/>
    <property type="match status" value="1"/>
</dbReference>
<dbReference type="InterPro" id="IPR001587">
    <property type="entry name" value="RNase_J_CS"/>
</dbReference>
<keyword evidence="8 10" id="KW-0269">Exonuclease</keyword>
<dbReference type="InterPro" id="IPR001279">
    <property type="entry name" value="Metallo-B-lactamas"/>
</dbReference>
<comment type="caution">
    <text evidence="13">The sequence shown here is derived from an EMBL/GenBank/DDBJ whole genome shotgun (WGS) entry which is preliminary data.</text>
</comment>
<dbReference type="HAMAP" id="MF_01491">
    <property type="entry name" value="RNase_J_bact"/>
    <property type="match status" value="1"/>
</dbReference>
<gene>
    <name evidence="10" type="primary">rnj</name>
    <name evidence="13" type="ORF">ACFQRG_06350</name>
</gene>
<dbReference type="InterPro" id="IPR041636">
    <property type="entry name" value="RNase_J_C"/>
</dbReference>
<dbReference type="PIRSF" id="PIRSF004803">
    <property type="entry name" value="RnjA"/>
    <property type="match status" value="1"/>
</dbReference>
<dbReference type="SMART" id="SM00849">
    <property type="entry name" value="Lactamase_B"/>
    <property type="match status" value="1"/>
</dbReference>
<evidence type="ECO:0000256" key="6">
    <source>
        <dbReference type="ARBA" id="ARBA00022801"/>
    </source>
</evidence>
<accession>A0ABW2PYY0</accession>
<dbReference type="GO" id="GO:0016787">
    <property type="term" value="F:hydrolase activity"/>
    <property type="evidence" value="ECO:0007669"/>
    <property type="project" value="UniProtKB-KW"/>
</dbReference>
<dbReference type="InterPro" id="IPR042173">
    <property type="entry name" value="RNase_J_2"/>
</dbReference>
<dbReference type="NCBIfam" id="TIGR00649">
    <property type="entry name" value="MG423"/>
    <property type="match status" value="1"/>
</dbReference>
<dbReference type="InterPro" id="IPR030854">
    <property type="entry name" value="RNase_J_bac"/>
</dbReference>
<name>A0ABW2PYY0_9BACL</name>
<evidence type="ECO:0000256" key="2">
    <source>
        <dbReference type="ARBA" id="ARBA00022552"/>
    </source>
</evidence>
<evidence type="ECO:0000256" key="4">
    <source>
        <dbReference type="ARBA" id="ARBA00022723"/>
    </source>
</evidence>
<keyword evidence="9 10" id="KW-0694">RNA-binding</keyword>
<dbReference type="Pfam" id="PF00753">
    <property type="entry name" value="Lactamase_B"/>
    <property type="match status" value="1"/>
</dbReference>
<comment type="similarity">
    <text evidence="10 11">Belongs to the metallo-beta-lactamase superfamily. RNA-metabolizing metallo-beta-lactamase-like family. Bacterial RNase J subfamily.</text>
</comment>
<protein>
    <recommendedName>
        <fullName evidence="10 11">Ribonuclease J</fullName>
        <shortName evidence="10">RNase J</shortName>
        <ecNumber evidence="10 11">3.1.-.-</ecNumber>
    </recommendedName>
</protein>
<sequence>MQQRKEDEVRIYAMGGVGEIGNNMTVIEVNNDIFIVDAGLMHPKDDMLGVDTVIPDTSYLVENQDRIKAIFLTHGHYAHIGGLPYLIKELHAPIYGTKFTLALLEESIKDKNTLKKAKLNIVEPGKDLKIGYRTITFFRMNHSVPDSIGLAIYTSQGAIVHTGDFKFDYTPVDDKKADISKLSRIGDRGVLCLLSDSKNAELPGKARSEKEVGETLDDIFYFAKGRVITAVYATNIHRIQQVVNTAIQNNRKVAIDGRYLERVIGMATKLGYLQVPKGTFTSLDKINKRKENEIAILTSGPEGDPMTPLTKIANHSHKRLSLKENDLFIFAASSTPGNEKSVTKSIDALMRIGVKVIYGDCVHVSGHAKQEEIKLMLQLTRPNYLIPIHGEFRMLKAHQDLAVATGMEPHHIFLLDKGDVVSFTKGEARQAEKVPAGQVLVDGLGVGDVGNIVLRDRRLLAQDGTLVVVVTLGKQSKKILSGPEIITRGFVYVRESEELIEDANNIVSEVLSQSLTQNISEWSSLKNSIRDSLSRYLYDKTKRRPMILPIIMEI</sequence>
<dbReference type="InterPro" id="IPR004613">
    <property type="entry name" value="RNase_J"/>
</dbReference>
<dbReference type="RefSeq" id="WP_380964858.1">
    <property type="nucleotide sequence ID" value="NZ_JBHTCO010000004.1"/>
</dbReference>
<keyword evidence="6 10" id="KW-0378">Hydrolase</keyword>
<dbReference type="Gene3D" id="3.60.15.10">
    <property type="entry name" value="Ribonuclease Z/Hydroxyacylglutathione hydrolase-like"/>
    <property type="match status" value="1"/>
</dbReference>
<evidence type="ECO:0000256" key="7">
    <source>
        <dbReference type="ARBA" id="ARBA00022833"/>
    </source>
</evidence>
<dbReference type="CDD" id="cd07714">
    <property type="entry name" value="RNaseJ_MBL-fold"/>
    <property type="match status" value="1"/>
</dbReference>
<dbReference type="Proteomes" id="UP001596505">
    <property type="component" value="Unassembled WGS sequence"/>
</dbReference>
<evidence type="ECO:0000256" key="8">
    <source>
        <dbReference type="ARBA" id="ARBA00022839"/>
    </source>
</evidence>
<dbReference type="EC" id="3.1.-.-" evidence="10 11"/>
<evidence type="ECO:0000259" key="12">
    <source>
        <dbReference type="SMART" id="SM00849"/>
    </source>
</evidence>
<dbReference type="InterPro" id="IPR036866">
    <property type="entry name" value="RibonucZ/Hydroxyglut_hydro"/>
</dbReference>